<evidence type="ECO:0000313" key="2">
    <source>
        <dbReference type="EMBL" id="KAK8559071.1"/>
    </source>
</evidence>
<keyword evidence="3" id="KW-1185">Reference proteome</keyword>
<protein>
    <recommendedName>
        <fullName evidence="4">DUF4283 domain-containing protein</fullName>
    </recommendedName>
</protein>
<dbReference type="PANTHER" id="PTHR31286:SF173">
    <property type="entry name" value="DUF4283 DOMAIN-CONTAINING PROTEIN"/>
    <property type="match status" value="1"/>
</dbReference>
<feature type="compositionally biased region" description="Polar residues" evidence="1">
    <location>
        <begin position="383"/>
        <end position="403"/>
    </location>
</feature>
<feature type="region of interest" description="Disordered" evidence="1">
    <location>
        <begin position="1"/>
        <end position="45"/>
    </location>
</feature>
<organism evidence="2 3">
    <name type="scientific">Hibiscus sabdariffa</name>
    <name type="common">roselle</name>
    <dbReference type="NCBI Taxonomy" id="183260"/>
    <lineage>
        <taxon>Eukaryota</taxon>
        <taxon>Viridiplantae</taxon>
        <taxon>Streptophyta</taxon>
        <taxon>Embryophyta</taxon>
        <taxon>Tracheophyta</taxon>
        <taxon>Spermatophyta</taxon>
        <taxon>Magnoliopsida</taxon>
        <taxon>eudicotyledons</taxon>
        <taxon>Gunneridae</taxon>
        <taxon>Pentapetalae</taxon>
        <taxon>rosids</taxon>
        <taxon>malvids</taxon>
        <taxon>Malvales</taxon>
        <taxon>Malvaceae</taxon>
        <taxon>Malvoideae</taxon>
        <taxon>Hibiscus</taxon>
    </lineage>
</organism>
<evidence type="ECO:0008006" key="4">
    <source>
        <dbReference type="Google" id="ProtNLM"/>
    </source>
</evidence>
<dbReference type="InterPro" id="IPR040256">
    <property type="entry name" value="At4g02000-like"/>
</dbReference>
<reference evidence="2 3" key="1">
    <citation type="journal article" date="2024" name="G3 (Bethesda)">
        <title>Genome assembly of Hibiscus sabdariffa L. provides insights into metabolisms of medicinal natural products.</title>
        <authorList>
            <person name="Kim T."/>
        </authorList>
    </citation>
    <scope>NUCLEOTIDE SEQUENCE [LARGE SCALE GENOMIC DNA]</scope>
    <source>
        <strain evidence="2">TK-2024</strain>
        <tissue evidence="2">Old leaves</tissue>
    </source>
</reference>
<evidence type="ECO:0000313" key="3">
    <source>
        <dbReference type="Proteomes" id="UP001472677"/>
    </source>
</evidence>
<gene>
    <name evidence="2" type="ORF">V6N12_042358</name>
</gene>
<comment type="caution">
    <text evidence="2">The sequence shown here is derived from an EMBL/GenBank/DDBJ whole genome shotgun (WGS) entry which is preliminary data.</text>
</comment>
<name>A0ABR2EEJ1_9ROSI</name>
<feature type="compositionally biased region" description="Basic and acidic residues" evidence="1">
    <location>
        <begin position="18"/>
        <end position="28"/>
    </location>
</feature>
<accession>A0ABR2EEJ1</accession>
<sequence length="403" mass="44681">MPDLSPSGDFRLPKKQRRRDETPPDWIHEPAITPPIDCDKPLSNPVPHPSAVSYKDAVMGDRTTDPDDVILLDDDEIDLLEDDVRVGVQDGIPFIDFSERVREIATKSLTFTLVLSVLGHRVGYSALYNRRIIEPWSQDFDPSQSHPSRIMAWVQLPGLPITWYKRSLIEAIDSCIGSVVKVDYQTDYGRRGCFARMDVKINLKQPLVSKIMREAPTPEPLDAYGPWILVESRCPRSARVSKQPNHLDTAQIASQSRYNPIFAESNPTTQSPVIVDNRVNEPVAPAFHPMHDDMIQTSTATTTNVYPSFAPSPSATKSKSNGKAPVVIRKTPQAVLKPRDTNIMLKKNVGVSVWTGAAKKSSLNPDKHSIIVTSKSADPIILHNSNPKQLPSSPITDTQASST</sequence>
<dbReference type="Proteomes" id="UP001472677">
    <property type="component" value="Unassembled WGS sequence"/>
</dbReference>
<dbReference type="PANTHER" id="PTHR31286">
    <property type="entry name" value="GLYCINE-RICH CELL WALL STRUCTURAL PROTEIN 1.8-LIKE"/>
    <property type="match status" value="1"/>
</dbReference>
<dbReference type="EMBL" id="JBBPBM010000015">
    <property type="protein sequence ID" value="KAK8559071.1"/>
    <property type="molecule type" value="Genomic_DNA"/>
</dbReference>
<feature type="region of interest" description="Disordered" evidence="1">
    <location>
        <begin position="381"/>
        <end position="403"/>
    </location>
</feature>
<proteinExistence type="predicted"/>
<evidence type="ECO:0000256" key="1">
    <source>
        <dbReference type="SAM" id="MobiDB-lite"/>
    </source>
</evidence>